<dbReference type="RefSeq" id="WP_413778796.1">
    <property type="nucleotide sequence ID" value="NZ_JAUOZS010000001.1"/>
</dbReference>
<name>A0ABU3NTU0_9FIRM</name>
<proteinExistence type="predicted"/>
<comment type="caution">
    <text evidence="1">The sequence shown here is derived from an EMBL/GenBank/DDBJ whole genome shotgun (WGS) entry which is preliminary data.</text>
</comment>
<keyword evidence="2" id="KW-1185">Reference proteome</keyword>
<evidence type="ECO:0000313" key="2">
    <source>
        <dbReference type="Proteomes" id="UP001254848"/>
    </source>
</evidence>
<dbReference type="EMBL" id="JAUOZS010000001">
    <property type="protein sequence ID" value="MDT8900241.1"/>
    <property type="molecule type" value="Genomic_DNA"/>
</dbReference>
<organism evidence="1 2">
    <name type="scientific">Anaeroselena agilis</name>
    <dbReference type="NCBI Taxonomy" id="3063788"/>
    <lineage>
        <taxon>Bacteria</taxon>
        <taxon>Bacillati</taxon>
        <taxon>Bacillota</taxon>
        <taxon>Negativicutes</taxon>
        <taxon>Acetonemataceae</taxon>
        <taxon>Anaeroselena</taxon>
    </lineage>
</organism>
<accession>A0ABU3NTU0</accession>
<sequence>MRDIKNSKGKMVCRLDEKASIVEIVHKGCKTLIHFKPDGTAEVINTEAV</sequence>
<dbReference type="Proteomes" id="UP001254848">
    <property type="component" value="Unassembled WGS sequence"/>
</dbReference>
<gene>
    <name evidence="1" type="ORF">Q4T40_03180</name>
</gene>
<protein>
    <submittedName>
        <fullName evidence="1">Uncharacterized protein</fullName>
    </submittedName>
</protein>
<reference evidence="1 2" key="1">
    <citation type="submission" date="2023-07" db="EMBL/GenBank/DDBJ databases">
        <title>The novel representative of Negativicutes class, Anaeroselena agilis gen. nov. sp. nov.</title>
        <authorList>
            <person name="Prokofeva M.I."/>
            <person name="Elcheninov A.G."/>
            <person name="Klyukina A."/>
            <person name="Kublanov I.V."/>
            <person name="Frolov E.N."/>
            <person name="Podosokorskaya O.A."/>
        </authorList>
    </citation>
    <scope>NUCLEOTIDE SEQUENCE [LARGE SCALE GENOMIC DNA]</scope>
    <source>
        <strain evidence="1 2">4137-cl</strain>
    </source>
</reference>
<evidence type="ECO:0000313" key="1">
    <source>
        <dbReference type="EMBL" id="MDT8900241.1"/>
    </source>
</evidence>